<name>A0A2Z7AQA4_9LAMI</name>
<protein>
    <submittedName>
        <fullName evidence="2">Protein ASPARTIC PROTEASE IN GUARD cell 1-like</fullName>
    </submittedName>
</protein>
<evidence type="ECO:0000313" key="2">
    <source>
        <dbReference type="EMBL" id="KZV23646.1"/>
    </source>
</evidence>
<evidence type="ECO:0000256" key="1">
    <source>
        <dbReference type="SAM" id="Phobius"/>
    </source>
</evidence>
<dbReference type="GO" id="GO:0006508">
    <property type="term" value="P:proteolysis"/>
    <property type="evidence" value="ECO:0007669"/>
    <property type="project" value="UniProtKB-KW"/>
</dbReference>
<keyword evidence="2" id="KW-0378">Hydrolase</keyword>
<gene>
    <name evidence="2" type="ORF">F511_31439</name>
</gene>
<proteinExistence type="predicted"/>
<organism evidence="2 3">
    <name type="scientific">Dorcoceras hygrometricum</name>
    <dbReference type="NCBI Taxonomy" id="472368"/>
    <lineage>
        <taxon>Eukaryota</taxon>
        <taxon>Viridiplantae</taxon>
        <taxon>Streptophyta</taxon>
        <taxon>Embryophyta</taxon>
        <taxon>Tracheophyta</taxon>
        <taxon>Spermatophyta</taxon>
        <taxon>Magnoliopsida</taxon>
        <taxon>eudicotyledons</taxon>
        <taxon>Gunneridae</taxon>
        <taxon>Pentapetalae</taxon>
        <taxon>asterids</taxon>
        <taxon>lamiids</taxon>
        <taxon>Lamiales</taxon>
        <taxon>Gesneriaceae</taxon>
        <taxon>Didymocarpoideae</taxon>
        <taxon>Trichosporeae</taxon>
        <taxon>Loxocarpinae</taxon>
        <taxon>Dorcoceras</taxon>
    </lineage>
</organism>
<sequence>MSDRVSCWYFRSCILVGSSSNADVDFKRWYFSCNGQQRALRDYEATKFYEQEPVVGFASVFLSGLLFIAVVFQFSAIDRSVGNARASGKTALSSHCGDLLALRHRVVNYHSSWVGQRQIELFDASGIRVWCKDEGLFQLLSVLGFDPNVPLGLGLFCFPVCRSGFPGYSTGRGVGPAGGAPGGVAQEAISRCFSIDDVIGDVITISRWFKSSSRKNQQIQQSQDTSWKHMFNTSWTTRRKQQQHPVVSYNEPAVAIYPVTSFSVSAYPVDMESHTQEKKKQAKCRDSTSRELQCIQSQDVVPVASKLQRYESSRSDEPAAKQLTTYEEFTNDGCQLLSSIQMAKTTRSLQKKKHASTIPCRYFTRHISNGKKLCPMGRNLNRGLYTSRAPLKKVDKKRRVDWKRKLSADVLALMTSSVTSSQSADGLSPAVARISSWTTRRKQQQHPVVSYNEPAVAIYPVASFSVSAYPVDMESHTQEKKKQAKCRDSTSRELQCIQSQDVVPVASKLQRYESSRSDEPAAKQLTTYEEFTKDGCQLLSSIQMAKTTRSLQKKRTQVLFPVGTLQDTFQTGRNLNRGLYTSRAPLKKVDKKRRVDWKRLVSLRGCRRKQVNCTVHQQREK</sequence>
<keyword evidence="3" id="KW-1185">Reference proteome</keyword>
<keyword evidence="1" id="KW-0812">Transmembrane</keyword>
<keyword evidence="1" id="KW-1133">Transmembrane helix</keyword>
<dbReference type="EMBL" id="KV013416">
    <property type="protein sequence ID" value="KZV23646.1"/>
    <property type="molecule type" value="Genomic_DNA"/>
</dbReference>
<evidence type="ECO:0000313" key="3">
    <source>
        <dbReference type="Proteomes" id="UP000250235"/>
    </source>
</evidence>
<reference evidence="2 3" key="1">
    <citation type="journal article" date="2015" name="Proc. Natl. Acad. Sci. U.S.A.">
        <title>The resurrection genome of Boea hygrometrica: A blueprint for survival of dehydration.</title>
        <authorList>
            <person name="Xiao L."/>
            <person name="Yang G."/>
            <person name="Zhang L."/>
            <person name="Yang X."/>
            <person name="Zhao S."/>
            <person name="Ji Z."/>
            <person name="Zhou Q."/>
            <person name="Hu M."/>
            <person name="Wang Y."/>
            <person name="Chen M."/>
            <person name="Xu Y."/>
            <person name="Jin H."/>
            <person name="Xiao X."/>
            <person name="Hu G."/>
            <person name="Bao F."/>
            <person name="Hu Y."/>
            <person name="Wan P."/>
            <person name="Li L."/>
            <person name="Deng X."/>
            <person name="Kuang T."/>
            <person name="Xiang C."/>
            <person name="Zhu J.K."/>
            <person name="Oliver M.J."/>
            <person name="He Y."/>
        </authorList>
    </citation>
    <scope>NUCLEOTIDE SEQUENCE [LARGE SCALE GENOMIC DNA]</scope>
    <source>
        <strain evidence="3">cv. XS01</strain>
    </source>
</reference>
<dbReference type="AlphaFoldDB" id="A0A2Z7AQA4"/>
<dbReference type="GO" id="GO:0008233">
    <property type="term" value="F:peptidase activity"/>
    <property type="evidence" value="ECO:0007669"/>
    <property type="project" value="UniProtKB-KW"/>
</dbReference>
<keyword evidence="2" id="KW-0645">Protease</keyword>
<accession>A0A2Z7AQA4</accession>
<feature type="transmembrane region" description="Helical" evidence="1">
    <location>
        <begin position="54"/>
        <end position="77"/>
    </location>
</feature>
<keyword evidence="1" id="KW-0472">Membrane</keyword>
<dbReference type="Proteomes" id="UP000250235">
    <property type="component" value="Unassembled WGS sequence"/>
</dbReference>